<keyword evidence="6 10" id="KW-0808">Transferase</keyword>
<gene>
    <name evidence="15" type="primary">mcrA</name>
    <name evidence="15" type="ORF">HWN36_04540</name>
</gene>
<feature type="modified residue" description="Pros-methylhistidine" evidence="12">
    <location>
        <position position="267"/>
    </location>
</feature>
<protein>
    <recommendedName>
        <fullName evidence="10">Methyl-coenzyme M reductase subunit alpha</fullName>
        <ecNumber evidence="10">2.8.4.1</ecNumber>
    </recommendedName>
</protein>
<dbReference type="RefSeq" id="WP_176788272.1">
    <property type="nucleotide sequence ID" value="NZ_JABXWR010000001.1"/>
</dbReference>
<name>A0A7K4HMU0_9EURY</name>
<evidence type="ECO:0000256" key="12">
    <source>
        <dbReference type="PIRSR" id="PIRSR000262-2"/>
    </source>
</evidence>
<dbReference type="InterPro" id="IPR015823">
    <property type="entry name" value="Me_CoM_Rdtase_asu_N_sub2"/>
</dbReference>
<dbReference type="UniPathway" id="UPA00646">
    <property type="reaction ID" value="UER00699"/>
</dbReference>
<feature type="binding site" description="axial binding residue" evidence="11">
    <location>
        <position position="157"/>
    </location>
    <ligand>
        <name>coenzyme F430</name>
        <dbReference type="ChEBI" id="CHEBI:60540"/>
    </ligand>
    <ligandPart>
        <name>Ni</name>
        <dbReference type="ChEBI" id="CHEBI:28112"/>
    </ligandPart>
</feature>
<evidence type="ECO:0000259" key="13">
    <source>
        <dbReference type="Pfam" id="PF02249"/>
    </source>
</evidence>
<evidence type="ECO:0000256" key="3">
    <source>
        <dbReference type="ARBA" id="ARBA00011155"/>
    </source>
</evidence>
<feature type="domain" description="Methyl-coenzyme M reductase alpha subunit N-terminal" evidence="14">
    <location>
        <begin position="8"/>
        <end position="278"/>
    </location>
</feature>
<dbReference type="GO" id="GO:0015948">
    <property type="term" value="P:methanogenesis"/>
    <property type="evidence" value="ECO:0007669"/>
    <property type="project" value="UniProtKB-UniRule"/>
</dbReference>
<dbReference type="InterPro" id="IPR016212">
    <property type="entry name" value="Me_CoM_Rdtase_asu"/>
</dbReference>
<evidence type="ECO:0000313" key="15">
    <source>
        <dbReference type="EMBL" id="NVO66591.1"/>
    </source>
</evidence>
<sequence length="568" mass="62852">MAKIERTQKLFLKALKEKFQGQDVQSEKAEFYKFGGLKQSPRKQEFLKESRAVEMQRGISMYDPERCHLGGIPMGQRQLMTYEVSGTGVFVEGDDLHFVNNAAMQQFWDDIRRTIIVGMDLAHATLQKRLGKEVTPETINEYLHILNHAMPGAAVVQEHMVETHPALTDDCYVKVFTGDDELADDIEPQFLLNIEKLFPAKSAEALKAAVGKSMFQAVHIPTIVSRTCDGGTTSRWSAMQLGMSYIAAYRMCAGEAAVADLSYAAKHAGVIQMADILPARRARGPNEPGGIKFGHFADMIQADRKYPNDPARASLEVVGAGTMLFDQIWLGSYMSGGVGFTQYATAAYTDNILDEFTYYGMDYIKDKYKVDWKHPSAADKVKPTQEIVNDIAGEVTLNAMEQYEQFPTMMEDHFGGSQRAGVIAAASGLSTAIATGNSNAGLNGWYLSMLMHKEGWSRLGFFGYDLQDQCGSTNSLSVRPDEGAIGEFRGPNYPNYAMNVGHQGEYAAIVGSAHYTRADAWSMNPLIKITFADPALKFDFAEPRREFAKGAIREYMPAGERSLIIPAK</sequence>
<organism evidence="15 16">
    <name type="scientific">Methanofollis tationis</name>
    <dbReference type="NCBI Taxonomy" id="81417"/>
    <lineage>
        <taxon>Archaea</taxon>
        <taxon>Methanobacteriati</taxon>
        <taxon>Methanobacteriota</taxon>
        <taxon>Stenosarchaea group</taxon>
        <taxon>Methanomicrobia</taxon>
        <taxon>Methanomicrobiales</taxon>
        <taxon>Methanomicrobiaceae</taxon>
        <taxon>Methanofollis</taxon>
    </lineage>
</organism>
<dbReference type="EMBL" id="JABXWR010000001">
    <property type="protein sequence ID" value="NVO66591.1"/>
    <property type="molecule type" value="Genomic_DNA"/>
</dbReference>
<dbReference type="NCBIfam" id="TIGR03256">
    <property type="entry name" value="met_CoM_red_alp"/>
    <property type="match status" value="1"/>
</dbReference>
<comment type="pathway">
    <text evidence="1 10">One-carbon metabolism; methyl-coenzyme M reduction; methane from methyl-coenzyme M: step 1/1.</text>
</comment>
<reference evidence="15 16" key="1">
    <citation type="submission" date="2020-06" db="EMBL/GenBank/DDBJ databases">
        <title>Methanofollis fontis sp. nov., a methanogen isolated from marine sediments near a cold seep at Four-Way Closure Ridge offshore southwestern Taiwan.</title>
        <authorList>
            <person name="Chen S.-C."/>
            <person name="Teng N.-H."/>
            <person name="Lin Y.-S."/>
            <person name="Lai M.-C."/>
            <person name="Chen H.-H."/>
            <person name="Wang C.-C."/>
        </authorList>
    </citation>
    <scope>NUCLEOTIDE SEQUENCE [LARGE SCALE GENOMIC DNA]</scope>
    <source>
        <strain evidence="15 16">DSM 2702</strain>
    </source>
</reference>
<comment type="caution">
    <text evidence="15">The sequence shown here is derived from an EMBL/GenBank/DDBJ whole genome shotgun (WGS) entry which is preliminary data.</text>
</comment>
<evidence type="ECO:0000259" key="14">
    <source>
        <dbReference type="Pfam" id="PF02745"/>
    </source>
</evidence>
<comment type="subunit">
    <text evidence="10">Hexamer of two alpha, two beta, and two gamma chains.</text>
</comment>
<keyword evidence="4" id="KW-0488">Methylation</keyword>
<evidence type="ECO:0000313" key="16">
    <source>
        <dbReference type="Proteomes" id="UP000570823"/>
    </source>
</evidence>
<comment type="similarity">
    <text evidence="2">Belongs to the methyl-coenzyme M reductase alpha subunit family.</text>
</comment>
<feature type="domain" description="Methyl-coenzyme M reductase alpha subunit C-terminal" evidence="13">
    <location>
        <begin position="326"/>
        <end position="459"/>
    </location>
</feature>
<comment type="subunit">
    <text evidence="3">MCR is a hexamer of two alpha, two beta, and two gamma chains, forming a dimer of heterotrimers.</text>
</comment>
<comment type="catalytic activity">
    <reaction evidence="9">
        <text>coenzyme B + methyl-coenzyme M = methane + coenzyme M-coenzyme B heterodisulfide</text>
        <dbReference type="Rhea" id="RHEA:12532"/>
        <dbReference type="ChEBI" id="CHEBI:16183"/>
        <dbReference type="ChEBI" id="CHEBI:58286"/>
        <dbReference type="ChEBI" id="CHEBI:58411"/>
        <dbReference type="ChEBI" id="CHEBI:58596"/>
        <dbReference type="EC" id="2.8.4.1"/>
    </reaction>
    <physiologicalReaction direction="left-to-right" evidence="9">
        <dbReference type="Rhea" id="RHEA:12533"/>
    </physiologicalReaction>
</comment>
<feature type="modified residue" description="5-methylarginine" evidence="12">
    <location>
        <position position="281"/>
    </location>
</feature>
<evidence type="ECO:0000256" key="8">
    <source>
        <dbReference type="ARBA" id="ARBA00022994"/>
    </source>
</evidence>
<comment type="cofactor">
    <cofactor evidence="10">
        <name>coenzyme F430</name>
        <dbReference type="ChEBI" id="CHEBI:60540"/>
    </cofactor>
    <text evidence="10">Binds 2 coenzyme F430 non-covalently per MCR complex. Coenzyme F430 is a yellow nickel porphinoid. Methyl-coenzyme-M reductase is activated when the enzyme-bound coenzyme F430 is reduced to the Ni(I) oxidation state.</text>
</comment>
<dbReference type="Gene3D" id="3.30.70.470">
    <property type="match status" value="1"/>
</dbReference>
<evidence type="ECO:0000256" key="1">
    <source>
        <dbReference type="ARBA" id="ARBA00005149"/>
    </source>
</evidence>
<dbReference type="InterPro" id="IPR009047">
    <property type="entry name" value="Me_CoM_Rdtase_asu_C"/>
</dbReference>
<proteinExistence type="inferred from homology"/>
<evidence type="ECO:0000256" key="9">
    <source>
        <dbReference type="ARBA" id="ARBA00047772"/>
    </source>
</evidence>
<dbReference type="EC" id="2.8.4.1" evidence="10"/>
<keyword evidence="8 10" id="KW-0484">Methanogenesis</keyword>
<dbReference type="Gene3D" id="1.20.840.10">
    <property type="entry name" value="Methyl-coenzyme M reductase, alpha/beta subunit, C-terminal"/>
    <property type="match status" value="1"/>
</dbReference>
<dbReference type="Gene3D" id="3.90.390.10">
    <property type="entry name" value="Methyl-coenzyme M Reductase, Chain A, domain 1"/>
    <property type="match status" value="1"/>
</dbReference>
<accession>A0A7K4HMU0</accession>
<dbReference type="Pfam" id="PF02249">
    <property type="entry name" value="MCR_alpha"/>
    <property type="match status" value="1"/>
</dbReference>
<evidence type="ECO:0000256" key="11">
    <source>
        <dbReference type="PIRSR" id="PIRSR000262-1"/>
    </source>
</evidence>
<dbReference type="SUPFAM" id="SSF48081">
    <property type="entry name" value="Methyl-coenzyme M reductase alpha and beta chain C-terminal domain"/>
    <property type="match status" value="1"/>
</dbReference>
<dbReference type="OrthoDB" id="52468at2157"/>
<evidence type="ECO:0000256" key="4">
    <source>
        <dbReference type="ARBA" id="ARBA00022481"/>
    </source>
</evidence>
<evidence type="ECO:0000256" key="2">
    <source>
        <dbReference type="ARBA" id="ARBA00010434"/>
    </source>
</evidence>
<evidence type="ECO:0000256" key="10">
    <source>
        <dbReference type="PIRNR" id="PIRNR000262"/>
    </source>
</evidence>
<dbReference type="InterPro" id="IPR015811">
    <property type="entry name" value="Me_CoM_Rdtase_asu_N_sub1"/>
</dbReference>
<dbReference type="InterPro" id="IPR008924">
    <property type="entry name" value="Me_CoM_Rdtase_asu/bsu_C"/>
</dbReference>
<keyword evidence="16" id="KW-1185">Reference proteome</keyword>
<keyword evidence="7 10" id="KW-0479">Metal-binding</keyword>
<evidence type="ECO:0000256" key="6">
    <source>
        <dbReference type="ARBA" id="ARBA00022679"/>
    </source>
</evidence>
<dbReference type="Pfam" id="PF02745">
    <property type="entry name" value="MCR_alpha_N"/>
    <property type="match status" value="1"/>
</dbReference>
<dbReference type="GO" id="GO:0050524">
    <property type="term" value="F:coenzyme-B sulfoethylthiotransferase activity"/>
    <property type="evidence" value="ECO:0007669"/>
    <property type="project" value="UniProtKB-UniRule"/>
</dbReference>
<dbReference type="AlphaFoldDB" id="A0A7K4HMU0"/>
<dbReference type="InterPro" id="IPR003183">
    <property type="entry name" value="Me_CoM_Rdtase_asu_N"/>
</dbReference>
<evidence type="ECO:0000256" key="5">
    <source>
        <dbReference type="ARBA" id="ARBA00022596"/>
    </source>
</evidence>
<dbReference type="PIRSF" id="PIRSF000262">
    <property type="entry name" value="MCR_alpha"/>
    <property type="match status" value="1"/>
</dbReference>
<comment type="function">
    <text evidence="10">Component of the methyl-coenzyme M reductase (MCR) I that catalyzes the reductive cleavage of methyl-coenzyme M (CoM-S-CH3 or 2-(methylthio)ethanesulfonate) using coenzyme B (CoB or 7-mercaptoheptanoylthreonine phosphate) as reductant which results in the production of methane and the mixed heterodisulfide of CoB and CoM (CoM-S-S-CoB). This is the final step in methanogenesis.</text>
</comment>
<dbReference type="GO" id="GO:0046872">
    <property type="term" value="F:metal ion binding"/>
    <property type="evidence" value="ECO:0007669"/>
    <property type="project" value="UniProtKB-UniRule"/>
</dbReference>
<dbReference type="Proteomes" id="UP000570823">
    <property type="component" value="Unassembled WGS sequence"/>
</dbReference>
<dbReference type="InterPro" id="IPR009024">
    <property type="entry name" value="Me_CoM_Rdtase_Fd-like_fold"/>
</dbReference>
<dbReference type="SUPFAM" id="SSF55088">
    <property type="entry name" value="Methyl-coenzyme M reductase subunits"/>
    <property type="match status" value="1"/>
</dbReference>
<keyword evidence="5 10" id="KW-0533">Nickel</keyword>
<evidence type="ECO:0000256" key="7">
    <source>
        <dbReference type="ARBA" id="ARBA00022723"/>
    </source>
</evidence>